<organism evidence="1 2">
    <name type="scientific">Caldalkalibacillus horti</name>
    <dbReference type="NCBI Taxonomy" id="77523"/>
    <lineage>
        <taxon>Bacteria</taxon>
        <taxon>Bacillati</taxon>
        <taxon>Bacillota</taxon>
        <taxon>Bacilli</taxon>
        <taxon>Bacillales</taxon>
        <taxon>Bacillaceae</taxon>
        <taxon>Caldalkalibacillus</taxon>
    </lineage>
</organism>
<evidence type="ECO:0000313" key="2">
    <source>
        <dbReference type="Proteomes" id="UP001235840"/>
    </source>
</evidence>
<protein>
    <submittedName>
        <fullName evidence="1">Uncharacterized protein</fullName>
    </submittedName>
</protein>
<dbReference type="Proteomes" id="UP001235840">
    <property type="component" value="Unassembled WGS sequence"/>
</dbReference>
<name>A0ABT9W5S2_9BACI</name>
<dbReference type="EMBL" id="JAUSTY010000025">
    <property type="protein sequence ID" value="MDQ0168195.1"/>
    <property type="molecule type" value="Genomic_DNA"/>
</dbReference>
<evidence type="ECO:0000313" key="1">
    <source>
        <dbReference type="EMBL" id="MDQ0168195.1"/>
    </source>
</evidence>
<keyword evidence="2" id="KW-1185">Reference proteome</keyword>
<proteinExistence type="predicted"/>
<accession>A0ABT9W5S2</accession>
<gene>
    <name evidence="1" type="ORF">J2S11_004147</name>
</gene>
<comment type="caution">
    <text evidence="1">The sequence shown here is derived from an EMBL/GenBank/DDBJ whole genome shotgun (WGS) entry which is preliminary data.</text>
</comment>
<sequence length="37" mass="4469">MSSIDKEFFLKYPEPIYEGGIQAMDMIIFEKRTVRRE</sequence>
<reference evidence="1 2" key="1">
    <citation type="submission" date="2023-07" db="EMBL/GenBank/DDBJ databases">
        <title>Genomic Encyclopedia of Type Strains, Phase IV (KMG-IV): sequencing the most valuable type-strain genomes for metagenomic binning, comparative biology and taxonomic classification.</title>
        <authorList>
            <person name="Goeker M."/>
        </authorList>
    </citation>
    <scope>NUCLEOTIDE SEQUENCE [LARGE SCALE GENOMIC DNA]</scope>
    <source>
        <strain evidence="1 2">DSM 12751</strain>
    </source>
</reference>